<dbReference type="InterPro" id="IPR026341">
    <property type="entry name" value="T9SS_type_B"/>
</dbReference>
<protein>
    <submittedName>
        <fullName evidence="2">Conserved repeat domain-containing protein/gliding motility-associated C-terminal domain-containing protein</fullName>
    </submittedName>
</protein>
<evidence type="ECO:0000313" key="2">
    <source>
        <dbReference type="EMBL" id="SDZ84858.1"/>
    </source>
</evidence>
<dbReference type="RefSeq" id="WP_143031820.1">
    <property type="nucleotide sequence ID" value="NZ_FNRD01000001.1"/>
</dbReference>
<keyword evidence="3" id="KW-1185">Reference proteome</keyword>
<evidence type="ECO:0000313" key="3">
    <source>
        <dbReference type="Proteomes" id="UP000198951"/>
    </source>
</evidence>
<name>A0A1H3WF50_9FLAO</name>
<dbReference type="AlphaFoldDB" id="A0A1H3WF50"/>
<dbReference type="Pfam" id="PF13585">
    <property type="entry name" value="CHU_C"/>
    <property type="match status" value="1"/>
</dbReference>
<dbReference type="Pfam" id="PF24346">
    <property type="entry name" value="DUF7507"/>
    <property type="match status" value="1"/>
</dbReference>
<dbReference type="OrthoDB" id="9805017at2"/>
<proteinExistence type="predicted"/>
<dbReference type="Proteomes" id="UP000198951">
    <property type="component" value="Unassembled WGS sequence"/>
</dbReference>
<organism evidence="2 3">
    <name type="scientific">Flavobacterium gillisiae</name>
    <dbReference type="NCBI Taxonomy" id="150146"/>
    <lineage>
        <taxon>Bacteria</taxon>
        <taxon>Pseudomonadati</taxon>
        <taxon>Bacteroidota</taxon>
        <taxon>Flavobacteriia</taxon>
        <taxon>Flavobacteriales</taxon>
        <taxon>Flavobacteriaceae</taxon>
        <taxon>Flavobacterium</taxon>
    </lineage>
</organism>
<feature type="non-terminal residue" evidence="2">
    <location>
        <position position="1"/>
    </location>
</feature>
<sequence length="734" mass="74306">VAYELCDKLTPKTCATVTDNVTVTSVVSPITESGSIAATGGIAITTVLSNDTTNGVASTTSNSTIAQSGTWPTGISLNTTTGAISVAAGTAPGVYAVAYELCDKLTPKTCATVTDNVTVTSVVSPITESGSIAATGGIAITTVLSNDTTNGVASTTANSTIAQSGTWPTGISLNTTTGAISVAAGTAPGVYAVAYELCDKLTPKTCATVTDNVTVTSVVSPITESGSIAATGGIAITTVLSNDTTNGVASTTSNSTIAQSGTWPTGISLNTTTGAISVAAGTAPGVYAVAYELCDKLTPKTCATVTDNVTVTSVVTPITESGSIAATGGIAITTVLSNDTTNGVASTTSNSTIAQSGTWPTGISLNTTTGAISVAAGTAPGVYAVAYELCDKLIPKTCATVTDNVTVTSVVTPITESGSIAATGGIAITTVLSNDTTNGVASTTSNSTIAQSGTWPTGISLNTTTGAISVASGTAPGVYAVAYELCDKLTPKTCATVTINVTVTAVAIVQSPSVLLVKEGVFNDVNGNGFAEVGETITYSFTITNTGNVPLTNVNIIDTMVGLVISGNPIALLQVGQTNSASITATYVITEGDLVALSISNKAIVQGTSPNGAVVENTSTKIVDLSLVAGELVCRIEVFNALSPNGDGKNDEFFIEGLDCYPDNKVEIYNRWGVLVFEREKYNNKERAFRGKSEGRVTVGQSQDLPTGTYFYILKYSDFDAKVIEKSGYLYINR</sequence>
<evidence type="ECO:0000259" key="1">
    <source>
        <dbReference type="Pfam" id="PF24346"/>
    </source>
</evidence>
<dbReference type="STRING" id="150146.SAMN05443667_1011"/>
<gene>
    <name evidence="2" type="ORF">SAMN05443667_1011</name>
</gene>
<accession>A0A1H3WF50</accession>
<feature type="domain" description="DUF7507" evidence="1">
    <location>
        <begin position="511"/>
        <end position="617"/>
    </location>
</feature>
<reference evidence="3" key="1">
    <citation type="submission" date="2016-10" db="EMBL/GenBank/DDBJ databases">
        <authorList>
            <person name="Varghese N."/>
            <person name="Submissions S."/>
        </authorList>
    </citation>
    <scope>NUCLEOTIDE SEQUENCE [LARGE SCALE GENOMIC DNA]</scope>
    <source>
        <strain evidence="3">DSM 22376</strain>
    </source>
</reference>
<dbReference type="EMBL" id="FNRD01000001">
    <property type="protein sequence ID" value="SDZ84858.1"/>
    <property type="molecule type" value="Genomic_DNA"/>
</dbReference>
<dbReference type="NCBIfam" id="TIGR04131">
    <property type="entry name" value="Bac_Flav_CTERM"/>
    <property type="match status" value="1"/>
</dbReference>
<dbReference type="InterPro" id="IPR055354">
    <property type="entry name" value="DUF7507"/>
</dbReference>